<organism evidence="1 2">
    <name type="scientific">Micromonospora tarensis</name>
    <dbReference type="NCBI Taxonomy" id="2806100"/>
    <lineage>
        <taxon>Bacteria</taxon>
        <taxon>Bacillati</taxon>
        <taxon>Actinomycetota</taxon>
        <taxon>Actinomycetes</taxon>
        <taxon>Micromonosporales</taxon>
        <taxon>Micromonosporaceae</taxon>
        <taxon>Micromonospora</taxon>
    </lineage>
</organism>
<name>A0ABS1YJA7_9ACTN</name>
<evidence type="ECO:0008006" key="3">
    <source>
        <dbReference type="Google" id="ProtNLM"/>
    </source>
</evidence>
<gene>
    <name evidence="1" type="ORF">JM949_19620</name>
</gene>
<keyword evidence="2" id="KW-1185">Reference proteome</keyword>
<dbReference type="InterPro" id="IPR011990">
    <property type="entry name" value="TPR-like_helical_dom_sf"/>
</dbReference>
<sequence length="803" mass="88439">MSLACVAVLAWLLRVANLGWDWLEPGSWLATLVGTPLACLLALLALRRPEKRAQAVRPGHPPVLLSMKSFDPKLAGVHPSIEISGQETQRTMPVRIPREVDVRIQELLDASENQKFLLLIGGSSAGKTRAAYEGVRASLPTYEVLLPSNTQDILWLLGQKLKRPVVVWLDELQRYLGEGNGLRLNKGHLLALWSLNRPVVVVGTMWPDRYQSFVNPGHVDSVSDKSERARQLLNLAQVLYVEDRFSPTELSAAKELAKKDPRIKVALNDRTYGVTQVLAGAPDLVARWTYASPRAKAVITAAIDICRMGISGPLTDSLLRTAAQIYMSDEEKARAPADWYESVIAYAVAPLKGATSALIPVSSSAGSVEGYHLADYLTQHGEGARRSVAIPDALWDIAANNIHDANDLASLGDAAQLRGLYKFAEAALRRSFARGNATAANLLGMMLLDQERESEGLEVLRAGAATGDPGTLETFLDHIQYIHAPEAIGEIRKVADAGIELPHSDARVRLARMLEDAENIESAEEQFQQSISEGRKGAHSSYAYFLDRLGRPDEASEQFLLAARHGETFYYRTSAERLAKQGKMSEAEALYREASARGDGRSQQWWTGLLISHGRYNDARELGCPAGDVELEIGHSFERAGNLTDALDQYLTASRLGNFWGNLAATELLEKQGRFDEALPLRVKAAKRLSLDHGLFGLVDHMARRGNLDAALAFFEACAEQGHLVCSDELGRALIREGRIREAMMMYRRSALVGTDGSEVNSFCRALSEHGYKDLAEMLRRDGFELHEDLDIWEPKRPGSPVQ</sequence>
<dbReference type="Proteomes" id="UP000622245">
    <property type="component" value="Unassembled WGS sequence"/>
</dbReference>
<dbReference type="RefSeq" id="WP_203149864.1">
    <property type="nucleotide sequence ID" value="NZ_JAEVHL010000102.1"/>
</dbReference>
<dbReference type="Gene3D" id="1.25.40.10">
    <property type="entry name" value="Tetratricopeptide repeat domain"/>
    <property type="match status" value="2"/>
</dbReference>
<dbReference type="EMBL" id="JAEVHL010000102">
    <property type="protein sequence ID" value="MBM0277437.1"/>
    <property type="molecule type" value="Genomic_DNA"/>
</dbReference>
<evidence type="ECO:0000313" key="2">
    <source>
        <dbReference type="Proteomes" id="UP000622245"/>
    </source>
</evidence>
<proteinExistence type="predicted"/>
<evidence type="ECO:0000313" key="1">
    <source>
        <dbReference type="EMBL" id="MBM0277437.1"/>
    </source>
</evidence>
<comment type="caution">
    <text evidence="1">The sequence shown here is derived from an EMBL/GenBank/DDBJ whole genome shotgun (WGS) entry which is preliminary data.</text>
</comment>
<dbReference type="SUPFAM" id="SSF81901">
    <property type="entry name" value="HCP-like"/>
    <property type="match status" value="2"/>
</dbReference>
<reference evidence="1 2" key="1">
    <citation type="submission" date="2021-01" db="EMBL/GenBank/DDBJ databases">
        <title>Draft genome sequence of Micromonospora sp. strain STR1s_6.</title>
        <authorList>
            <person name="Karlyshev A."/>
            <person name="Jawad R."/>
        </authorList>
    </citation>
    <scope>NUCLEOTIDE SEQUENCE [LARGE SCALE GENOMIC DNA]</scope>
    <source>
        <strain evidence="1 2">STR1S-6</strain>
    </source>
</reference>
<accession>A0ABS1YJA7</accession>
<protein>
    <recommendedName>
        <fullName evidence="3">TPR repeat</fullName>
    </recommendedName>
</protein>